<dbReference type="InterPro" id="IPR000214">
    <property type="entry name" value="Znf_DNA_glyclase/AP_lyase"/>
</dbReference>
<gene>
    <name evidence="15 18" type="primary">mutM</name>
    <name evidence="15" type="synonym">fpg</name>
    <name evidence="18" type="ORF">GCM10022197_41480</name>
</gene>
<reference evidence="19" key="1">
    <citation type="journal article" date="2019" name="Int. J. Syst. Evol. Microbiol.">
        <title>The Global Catalogue of Microorganisms (GCM) 10K type strain sequencing project: providing services to taxonomists for standard genome sequencing and annotation.</title>
        <authorList>
            <consortium name="The Broad Institute Genomics Platform"/>
            <consortium name="The Broad Institute Genome Sequencing Center for Infectious Disease"/>
            <person name="Wu L."/>
            <person name="Ma J."/>
        </authorList>
    </citation>
    <scope>NUCLEOTIDE SEQUENCE [LARGE SCALE GENOMIC DNA]</scope>
    <source>
        <strain evidence="19">JCM 16540</strain>
    </source>
</reference>
<evidence type="ECO:0000259" key="16">
    <source>
        <dbReference type="PROSITE" id="PS51066"/>
    </source>
</evidence>
<comment type="similarity">
    <text evidence="2 15">Belongs to the FPG family.</text>
</comment>
<feature type="active site" description="Proton donor" evidence="15">
    <location>
        <position position="3"/>
    </location>
</feature>
<comment type="subunit">
    <text evidence="3 15">Monomer.</text>
</comment>
<feature type="active site" description="Schiff-base intermediate with DNA" evidence="15">
    <location>
        <position position="2"/>
    </location>
</feature>
<dbReference type="PROSITE" id="PS51068">
    <property type="entry name" value="FPG_CAT"/>
    <property type="match status" value="1"/>
</dbReference>
<keyword evidence="4 15" id="KW-0479">Metal-binding</keyword>
<dbReference type="NCBIfam" id="TIGR00577">
    <property type="entry name" value="fpg"/>
    <property type="match status" value="1"/>
</dbReference>
<comment type="caution">
    <text evidence="15">Lacks conserved residue(s) required for the propagation of feature annotation.</text>
</comment>
<dbReference type="EC" id="4.2.99.18" evidence="15"/>
<comment type="cofactor">
    <cofactor evidence="15">
        <name>Zn(2+)</name>
        <dbReference type="ChEBI" id="CHEBI:29105"/>
    </cofactor>
    <text evidence="15">Binds 1 zinc ion per subunit.</text>
</comment>
<protein>
    <recommendedName>
        <fullName evidence="15">Formamidopyrimidine-DNA glycosylase</fullName>
        <shortName evidence="15">Fapy-DNA glycosylase</shortName>
        <ecNumber evidence="15">3.2.2.23</ecNumber>
    </recommendedName>
    <alternativeName>
        <fullName evidence="15">DNA-(apurinic or apyrimidinic site) lyase MutM</fullName>
        <shortName evidence="15">AP lyase MutM</shortName>
        <ecNumber evidence="15">4.2.99.18</ecNumber>
    </alternativeName>
</protein>
<evidence type="ECO:0000256" key="9">
    <source>
        <dbReference type="ARBA" id="ARBA00023125"/>
    </source>
</evidence>
<dbReference type="SUPFAM" id="SSF46946">
    <property type="entry name" value="S13-like H2TH domain"/>
    <property type="match status" value="1"/>
</dbReference>
<dbReference type="InterPro" id="IPR010979">
    <property type="entry name" value="Ribosomal_uS13-like_H2TH"/>
</dbReference>
<evidence type="ECO:0000256" key="14">
    <source>
        <dbReference type="ARBA" id="ARBA00044632"/>
    </source>
</evidence>
<dbReference type="Proteomes" id="UP001500767">
    <property type="component" value="Unassembled WGS sequence"/>
</dbReference>
<dbReference type="Gene3D" id="1.10.8.50">
    <property type="match status" value="1"/>
</dbReference>
<comment type="caution">
    <text evidence="18">The sequence shown here is derived from an EMBL/GenBank/DDBJ whole genome shotgun (WGS) entry which is preliminary data.</text>
</comment>
<evidence type="ECO:0000256" key="2">
    <source>
        <dbReference type="ARBA" id="ARBA00009409"/>
    </source>
</evidence>
<dbReference type="EMBL" id="BAAAYR010000007">
    <property type="protein sequence ID" value="GAA3579640.1"/>
    <property type="molecule type" value="Genomic_DNA"/>
</dbReference>
<sequence>MPELPEVETVRRGLVAGVTGRRVDRVQVLHPRPVRRHLAGADDFAAVLTGRTFTEPARRGKYLWLPFADGDALLAHLGMSGQFRLDAPDAPLVANTRVLFDLDSGVQLRFVDQRMFGGLSLSPGGAELPAEVAHIGRDPFDPAFDLEATVRRIRARRTGVKRALLDQQVVSGIGNIYADEALWLSRTHYARGTWALSAPKAREVLLAATAVMNRALQAGGTSFDALYVNVNGASGYFDRALAVYGQEGRPCPRCGALVKREPFMNRSSYRCPRCQRTPVASARAV</sequence>
<dbReference type="PANTHER" id="PTHR22993">
    <property type="entry name" value="FORMAMIDOPYRIMIDINE-DNA GLYCOSYLASE"/>
    <property type="match status" value="1"/>
</dbReference>
<feature type="binding site" evidence="15">
    <location>
        <position position="114"/>
    </location>
    <ligand>
        <name>DNA</name>
        <dbReference type="ChEBI" id="CHEBI:16991"/>
    </ligand>
</feature>
<comment type="catalytic activity">
    <reaction evidence="1 15">
        <text>Hydrolysis of DNA containing ring-opened 7-methylguanine residues, releasing 2,6-diamino-4-hydroxy-5-(N-methyl)formamidopyrimidine.</text>
        <dbReference type="EC" id="3.2.2.23"/>
    </reaction>
</comment>
<dbReference type="SMART" id="SM01232">
    <property type="entry name" value="H2TH"/>
    <property type="match status" value="1"/>
</dbReference>
<dbReference type="NCBIfam" id="NF002211">
    <property type="entry name" value="PRK01103.1"/>
    <property type="match status" value="1"/>
</dbReference>
<dbReference type="InterPro" id="IPR035937">
    <property type="entry name" value="FPG_N"/>
</dbReference>
<dbReference type="PROSITE" id="PS51066">
    <property type="entry name" value="ZF_FPG_2"/>
    <property type="match status" value="1"/>
</dbReference>
<comment type="catalytic activity">
    <reaction evidence="14 15">
        <text>2'-deoxyribonucleotide-(2'-deoxyribose 5'-phosphate)-2'-deoxyribonucleotide-DNA = a 3'-end 2'-deoxyribonucleotide-(2,3-dehydro-2,3-deoxyribose 5'-phosphate)-DNA + a 5'-end 5'-phospho-2'-deoxyribonucleoside-DNA + H(+)</text>
        <dbReference type="Rhea" id="RHEA:66592"/>
        <dbReference type="Rhea" id="RHEA-COMP:13180"/>
        <dbReference type="Rhea" id="RHEA-COMP:16897"/>
        <dbReference type="Rhea" id="RHEA-COMP:17067"/>
        <dbReference type="ChEBI" id="CHEBI:15378"/>
        <dbReference type="ChEBI" id="CHEBI:136412"/>
        <dbReference type="ChEBI" id="CHEBI:157695"/>
        <dbReference type="ChEBI" id="CHEBI:167181"/>
        <dbReference type="EC" id="4.2.99.18"/>
    </reaction>
</comment>
<keyword evidence="10 15" id="KW-0234">DNA repair</keyword>
<dbReference type="InterPro" id="IPR020629">
    <property type="entry name" value="FPG_Glyclase"/>
</dbReference>
<accession>A0ABP6YCQ0</accession>
<evidence type="ECO:0000256" key="8">
    <source>
        <dbReference type="ARBA" id="ARBA00022833"/>
    </source>
</evidence>
<dbReference type="EC" id="3.2.2.23" evidence="15"/>
<evidence type="ECO:0000259" key="17">
    <source>
        <dbReference type="PROSITE" id="PS51068"/>
    </source>
</evidence>
<evidence type="ECO:0000256" key="4">
    <source>
        <dbReference type="ARBA" id="ARBA00022723"/>
    </source>
</evidence>
<evidence type="ECO:0000256" key="15">
    <source>
        <dbReference type="HAMAP-Rule" id="MF_00103"/>
    </source>
</evidence>
<dbReference type="SUPFAM" id="SSF57716">
    <property type="entry name" value="Glucocorticoid receptor-like (DNA-binding domain)"/>
    <property type="match status" value="1"/>
</dbReference>
<name>A0ABP6YCQ0_9ACTN</name>
<evidence type="ECO:0000256" key="12">
    <source>
        <dbReference type="ARBA" id="ARBA00023268"/>
    </source>
</evidence>
<feature type="active site" description="Proton donor; for delta-elimination activity" evidence="15">
    <location>
        <position position="266"/>
    </location>
</feature>
<keyword evidence="9 15" id="KW-0238">DNA-binding</keyword>
<dbReference type="HAMAP" id="MF_00103">
    <property type="entry name" value="Fapy_DNA_glycosyl"/>
    <property type="match status" value="1"/>
</dbReference>
<keyword evidence="13 15" id="KW-0326">Glycosidase</keyword>
<evidence type="ECO:0000313" key="19">
    <source>
        <dbReference type="Proteomes" id="UP001500767"/>
    </source>
</evidence>
<dbReference type="Pfam" id="PF06831">
    <property type="entry name" value="H2TH"/>
    <property type="match status" value="1"/>
</dbReference>
<feature type="domain" description="FPG-type" evidence="16">
    <location>
        <begin position="242"/>
        <end position="276"/>
    </location>
</feature>
<proteinExistence type="inferred from homology"/>
<dbReference type="GO" id="GO:0016829">
    <property type="term" value="F:lyase activity"/>
    <property type="evidence" value="ECO:0007669"/>
    <property type="project" value="UniProtKB-KW"/>
</dbReference>
<organism evidence="18 19">
    <name type="scientific">Microlunatus spumicola</name>
    <dbReference type="NCBI Taxonomy" id="81499"/>
    <lineage>
        <taxon>Bacteria</taxon>
        <taxon>Bacillati</taxon>
        <taxon>Actinomycetota</taxon>
        <taxon>Actinomycetes</taxon>
        <taxon>Propionibacteriales</taxon>
        <taxon>Propionibacteriaceae</taxon>
        <taxon>Microlunatus</taxon>
    </lineage>
</organism>
<dbReference type="Gene3D" id="3.20.190.10">
    <property type="entry name" value="MutM-like, N-terminal"/>
    <property type="match status" value="1"/>
</dbReference>
<keyword evidence="19" id="KW-1185">Reference proteome</keyword>
<feature type="domain" description="Formamidopyrimidine-DNA glycosylase catalytic" evidence="17">
    <location>
        <begin position="2"/>
        <end position="117"/>
    </location>
</feature>
<dbReference type="CDD" id="cd08966">
    <property type="entry name" value="EcFpg-like_N"/>
    <property type="match status" value="1"/>
</dbReference>
<keyword evidence="11 15" id="KW-0456">Lyase</keyword>
<evidence type="ECO:0000313" key="18">
    <source>
        <dbReference type="EMBL" id="GAA3579640.1"/>
    </source>
</evidence>
<keyword evidence="12 15" id="KW-0511">Multifunctional enzyme</keyword>
<evidence type="ECO:0000256" key="11">
    <source>
        <dbReference type="ARBA" id="ARBA00023239"/>
    </source>
</evidence>
<dbReference type="Pfam" id="PF01149">
    <property type="entry name" value="Fapy_DNA_glyco"/>
    <property type="match status" value="1"/>
</dbReference>
<dbReference type="PANTHER" id="PTHR22993:SF9">
    <property type="entry name" value="FORMAMIDOPYRIMIDINE-DNA GLYCOSYLASE"/>
    <property type="match status" value="1"/>
</dbReference>
<keyword evidence="8 15" id="KW-0862">Zinc</keyword>
<feature type="binding site" evidence="15">
    <location>
        <position position="156"/>
    </location>
    <ligand>
        <name>DNA</name>
        <dbReference type="ChEBI" id="CHEBI:16991"/>
    </ligand>
</feature>
<evidence type="ECO:0000256" key="13">
    <source>
        <dbReference type="ARBA" id="ARBA00023295"/>
    </source>
</evidence>
<evidence type="ECO:0000256" key="3">
    <source>
        <dbReference type="ARBA" id="ARBA00011245"/>
    </source>
</evidence>
<dbReference type="InterPro" id="IPR012319">
    <property type="entry name" value="FPG_cat"/>
</dbReference>
<dbReference type="SUPFAM" id="SSF81624">
    <property type="entry name" value="N-terminal domain of MutM-like DNA repair proteins"/>
    <property type="match status" value="1"/>
</dbReference>
<dbReference type="RefSeq" id="WP_204913010.1">
    <property type="nucleotide sequence ID" value="NZ_BAAAYR010000007.1"/>
</dbReference>
<keyword evidence="5 15" id="KW-0227">DNA damage</keyword>
<comment type="function">
    <text evidence="15">Involved in base excision repair of DNA damaged by oxidation or by mutagenic agents. Acts as DNA glycosylase that recognizes and removes damaged bases. Has a preference for oxidized purines, such as 7,8-dihydro-8-oxoguanine (8-oxoG). Has AP (apurinic/apyrimidinic) lyase activity and introduces nicks in the DNA strand. Cleaves the DNA backbone by beta-delta elimination to generate a single-strand break at the site of the removed base with both 3'- and 5'-phosphates.</text>
</comment>
<dbReference type="SMART" id="SM00898">
    <property type="entry name" value="Fapy_DNA_glyco"/>
    <property type="match status" value="1"/>
</dbReference>
<dbReference type="InterPro" id="IPR015886">
    <property type="entry name" value="H2TH_FPG"/>
</dbReference>
<evidence type="ECO:0000256" key="1">
    <source>
        <dbReference type="ARBA" id="ARBA00001668"/>
    </source>
</evidence>
<keyword evidence="6 15" id="KW-0863">Zinc-finger</keyword>
<evidence type="ECO:0000256" key="10">
    <source>
        <dbReference type="ARBA" id="ARBA00023204"/>
    </source>
</evidence>
<evidence type="ECO:0000256" key="7">
    <source>
        <dbReference type="ARBA" id="ARBA00022801"/>
    </source>
</evidence>
<feature type="active site" description="Proton donor; for beta-elimination activity" evidence="15">
    <location>
        <position position="61"/>
    </location>
</feature>
<evidence type="ECO:0000256" key="6">
    <source>
        <dbReference type="ARBA" id="ARBA00022771"/>
    </source>
</evidence>
<keyword evidence="7 15" id="KW-0378">Hydrolase</keyword>
<evidence type="ECO:0000256" key="5">
    <source>
        <dbReference type="ARBA" id="ARBA00022763"/>
    </source>
</evidence>